<dbReference type="InterPro" id="IPR003653">
    <property type="entry name" value="Peptidase_C48_C"/>
</dbReference>
<sequence length="2055" mass="233702">MFADIIRDGTEADREDRDSGDGEARGSGHGEADGSGHGEADGSGDGEADGSGHDEASEDKIEKQGPAKKLTKKDHFTIEAISPEGQPVVPANVGVTFKNQCGVVVRDRIPITIREWNKTKNVSENQVADRYKDTLFSDLMAHFTLPDLGSESENAKQRALVKKWALKKMGELFRAYKNRLWKNYKKDKKPPLFENYLAKQEHNWEEFVRYKESEEAVNLSTKNKKNASEKKYHHHTGRGGYGVAMPKWDAQEAEMELKGITPEPTREGWDTRARNWFLAHGCEYDMKTGNIVESDTRVRVPKKWIEVTTDIKAGKLKFAPDREKDLLTLVLGNPEKGGRTRGFGPSVPWSLGFPADAETYRSRARAKQRQLEVQNDRMAEFQRRLDQQQRELQQQQREINELKGQRPPDNTADISQRRDSSVADSEAPPTRMMIDAGPGDPLDGIKEQTPCDLHEVFRKVSVKVAVGYVLPAFGPEGEPATWHGNPIPAGYARVGVDSVVPSWETLELDIPGGDGGLTLREVLGEIILWEKKNIRLPGWVAPSTGRPSRSPSPPPGDRRPPSPPLTDHMSPPSPRGYDVDHDIGSPCPSPAPPPPPTKTRNAPSRKRFKSHVRKMSPLPKVPKPKPPAPEPYTEKQIEYATSFLNTPSQYELHEKKDDYTRTLAKVIDQKKDEKAKEKDIAGTSKSSARSAAEKKSSSTSAPLKAKQTTKGKKRKEVPLLGAQPKQSIPALKVLNVPKVYQEHGGIDMEEAARLAAACKVSVEELLLAADAALPIADIAPKFVYRADLVSREQLHKLPTHMRNLHYLDACKENIMSIVASIPWEYYYRKEEIHIEMNELWQLFNLDALDKSLMSCYCLLKISECKSNNIINVGFIDPDKIHVETVKHKREETGGNLLSFHWILLDIQPDKGIVEVRDPLSRGVDGFRDLQKLLQVAWQALKNHHKEITFAKKLTFTPVPCPQQPQGTNLCGYYVCESIRMLTTEKQNKNKFDVDFMRDRLQPKEHALGIAEELAGLLVRERYARDNAIQSSPNGRHISMSHPWMYGNRCAPAFREGVNSFLLVAEANKSKQGFIYNVWTKHGEEGVMMEDGDEEEDNDDQYRSMFSECFDTAMDDNEEEGGEEQASDDPVDDDLRRAISDARRDCGTDKERLQFDKMLEDHHKLLYPGCEDGHRKLGSILELLKWKAEVGVTDSGFEKLMIILKKLFPRNNELPVSTYEAKKLVCPLGLDVQKIHACINDCILYRGEKYENLNKCPICGALRYKIRKDDPGDVEGEPPRKRVPAKVMWYAPIIPRLKRLFRNKEHAKLLRWHMEERKKDAMLRHPADGRQWRNIGREFPDFAGEARNLYFGLSTDGMKPFGEQSCSHNTWPVTLCIYNLPPWLCMKRKFIMMPVLIQGPKQPGNDIDVYLRPLVDELLELWAKPGVRVWDEHTEQEFDLRALLFVTINDWPALSNISGQTNKGYNACTHCLDETESKYLGKSRKVVYPFNRRFLPRKHPLRKKGKHFDGEADRRPKPVPRSGADIFDMVKDLNVIFGKGFLGVYGKTKDTPEAREDQELHKGQNGNHPGQFVGPASYALTKQEKEIFFEALFSIKVPSGFSSNIKGIVNMKEKKFQNLKSHDCHVLMTQLLPVALRGLLPENVRLAIVKICAFLNAISQKVMDPETLSGLQEDVVQCLVSFELLFPPSFFNIMTHLLVHLVEEIRILGPVFLHNMFPFERFMGVLKKYVHNRARPEGSISKGYGTEEVIEFCVDFLPDLKPIGVPESRYEGRLTGKGTLGRKATVWRDKISFNQAHYTVLYNSSLVAPYIEKHKNVLREINPGQPESLITRQHMNTFGSWLQRHLINDPSVVEQLYLLARLPSSNICTFQGYEINGNIFYTIDQDKKSTNQNSGVRFDAKDENGQTTTYYGYIEEIWELDYGPTFKVPLFRCKWVKLSAIHIDDKYGMITVDPNNLAYLDEPFVLASEVAQVFYVKDMSSKSRKRNQQKNTSTEEPKRHIVLSGKRNIVGVDDKTDMSEDYNKFKEIPPFTVKIDPSILLNDEDSPWLRRRRSQH</sequence>
<name>A0AAD8S8U7_LOLMU</name>
<evidence type="ECO:0000256" key="2">
    <source>
        <dbReference type="ARBA" id="ARBA00022670"/>
    </source>
</evidence>
<evidence type="ECO:0000259" key="7">
    <source>
        <dbReference type="Pfam" id="PF13960"/>
    </source>
</evidence>
<feature type="region of interest" description="Disordered" evidence="4">
    <location>
        <begin position="670"/>
        <end position="721"/>
    </location>
</feature>
<feature type="compositionally biased region" description="Basic and acidic residues" evidence="4">
    <location>
        <begin position="1506"/>
        <end position="1515"/>
    </location>
</feature>
<evidence type="ECO:0000259" key="8">
    <source>
        <dbReference type="Pfam" id="PF26133"/>
    </source>
</evidence>
<evidence type="ECO:0000259" key="6">
    <source>
        <dbReference type="Pfam" id="PF13952"/>
    </source>
</evidence>
<dbReference type="Proteomes" id="UP001231189">
    <property type="component" value="Unassembled WGS sequence"/>
</dbReference>
<feature type="domain" description="Ubiquitin-like protease family profile" evidence="5">
    <location>
        <begin position="898"/>
        <end position="1003"/>
    </location>
</feature>
<dbReference type="InterPro" id="IPR025312">
    <property type="entry name" value="DUF4216"/>
</dbReference>
<feature type="compositionally biased region" description="Pro residues" evidence="4">
    <location>
        <begin position="619"/>
        <end position="630"/>
    </location>
</feature>
<feature type="region of interest" description="Disordered" evidence="4">
    <location>
        <begin position="386"/>
        <end position="436"/>
    </location>
</feature>
<reference evidence="9" key="1">
    <citation type="submission" date="2023-07" db="EMBL/GenBank/DDBJ databases">
        <title>A chromosome-level genome assembly of Lolium multiflorum.</title>
        <authorList>
            <person name="Chen Y."/>
            <person name="Copetti D."/>
            <person name="Kolliker R."/>
            <person name="Studer B."/>
        </authorList>
    </citation>
    <scope>NUCLEOTIDE SEQUENCE</scope>
    <source>
        <strain evidence="9">02402/16</strain>
        <tissue evidence="9">Leaf</tissue>
    </source>
</reference>
<evidence type="ECO:0000256" key="4">
    <source>
        <dbReference type="SAM" id="MobiDB-lite"/>
    </source>
</evidence>
<evidence type="ECO:0000313" key="9">
    <source>
        <dbReference type="EMBL" id="KAK1646422.1"/>
    </source>
</evidence>
<comment type="caution">
    <text evidence="9">The sequence shown here is derived from an EMBL/GenBank/DDBJ whole genome shotgun (WGS) entry which is preliminary data.</text>
</comment>
<keyword evidence="2" id="KW-0645">Protease</keyword>
<dbReference type="Pfam" id="PF02992">
    <property type="entry name" value="Transposase_21"/>
    <property type="match status" value="1"/>
</dbReference>
<evidence type="ECO:0000313" key="10">
    <source>
        <dbReference type="Proteomes" id="UP001231189"/>
    </source>
</evidence>
<dbReference type="PANTHER" id="PTHR48258:SF9">
    <property type="entry name" value="OS01G0348150 PROTEIN"/>
    <property type="match status" value="1"/>
</dbReference>
<dbReference type="SUPFAM" id="SSF54001">
    <property type="entry name" value="Cysteine proteinases"/>
    <property type="match status" value="1"/>
</dbReference>
<feature type="region of interest" description="Disordered" evidence="4">
    <location>
        <begin position="1"/>
        <end position="72"/>
    </location>
</feature>
<gene>
    <name evidence="9" type="ORF">QYE76_064227</name>
</gene>
<dbReference type="GO" id="GO:0008234">
    <property type="term" value="F:cysteine-type peptidase activity"/>
    <property type="evidence" value="ECO:0007669"/>
    <property type="project" value="InterPro"/>
</dbReference>
<dbReference type="Pfam" id="PF26133">
    <property type="entry name" value="DUF8039"/>
    <property type="match status" value="1"/>
</dbReference>
<evidence type="ECO:0008006" key="11">
    <source>
        <dbReference type="Google" id="ProtNLM"/>
    </source>
</evidence>
<dbReference type="Pfam" id="PF02902">
    <property type="entry name" value="Peptidase_C48"/>
    <property type="match status" value="1"/>
</dbReference>
<dbReference type="Pfam" id="PF13952">
    <property type="entry name" value="DUF4216"/>
    <property type="match status" value="1"/>
</dbReference>
<comment type="similarity">
    <text evidence="1">Belongs to the peptidase C48 family.</text>
</comment>
<feature type="compositionally biased region" description="Basic and acidic residues" evidence="4">
    <location>
        <begin position="670"/>
        <end position="680"/>
    </location>
</feature>
<feature type="region of interest" description="Disordered" evidence="4">
    <location>
        <begin position="1501"/>
        <end position="1522"/>
    </location>
</feature>
<feature type="compositionally biased region" description="Basic residues" evidence="4">
    <location>
        <begin position="603"/>
        <end position="614"/>
    </location>
</feature>
<feature type="compositionally biased region" description="Low complexity" evidence="4">
    <location>
        <begin position="697"/>
        <end position="706"/>
    </location>
</feature>
<dbReference type="InterPro" id="IPR004242">
    <property type="entry name" value="Transposase_21"/>
</dbReference>
<feature type="compositionally biased region" description="Basic and acidic residues" evidence="4">
    <location>
        <begin position="1551"/>
        <end position="1561"/>
    </location>
</feature>
<dbReference type="Gene3D" id="3.40.395.10">
    <property type="entry name" value="Adenoviral Proteinase, Chain A"/>
    <property type="match status" value="1"/>
</dbReference>
<feature type="region of interest" description="Disordered" evidence="4">
    <location>
        <begin position="538"/>
        <end position="632"/>
    </location>
</feature>
<feature type="domain" description="DUF4218" evidence="7">
    <location>
        <begin position="1658"/>
        <end position="1758"/>
    </location>
</feature>
<dbReference type="PANTHER" id="PTHR48258">
    <property type="entry name" value="DUF4218 DOMAIN-CONTAINING PROTEIN-RELATED"/>
    <property type="match status" value="1"/>
</dbReference>
<proteinExistence type="inferred from homology"/>
<feature type="domain" description="DUF4216" evidence="6">
    <location>
        <begin position="1917"/>
        <end position="1981"/>
    </location>
</feature>
<protein>
    <recommendedName>
        <fullName evidence="11">Transposon protein, putative, CACTA, En/Spm sub-class</fullName>
    </recommendedName>
</protein>
<dbReference type="InterPro" id="IPR058352">
    <property type="entry name" value="DUF8039"/>
</dbReference>
<dbReference type="EMBL" id="JAUUTY010000004">
    <property type="protein sequence ID" value="KAK1646422.1"/>
    <property type="molecule type" value="Genomic_DNA"/>
</dbReference>
<keyword evidence="10" id="KW-1185">Reference proteome</keyword>
<evidence type="ECO:0000259" key="5">
    <source>
        <dbReference type="Pfam" id="PF02902"/>
    </source>
</evidence>
<dbReference type="InterPro" id="IPR038765">
    <property type="entry name" value="Papain-like_cys_pep_sf"/>
</dbReference>
<evidence type="ECO:0000256" key="1">
    <source>
        <dbReference type="ARBA" id="ARBA00005234"/>
    </source>
</evidence>
<dbReference type="Pfam" id="PF13960">
    <property type="entry name" value="DUF4218"/>
    <property type="match status" value="1"/>
</dbReference>
<feature type="domain" description="DUF8039" evidence="8">
    <location>
        <begin position="441"/>
        <end position="536"/>
    </location>
</feature>
<evidence type="ECO:0000256" key="3">
    <source>
        <dbReference type="ARBA" id="ARBA00022801"/>
    </source>
</evidence>
<organism evidence="9 10">
    <name type="scientific">Lolium multiflorum</name>
    <name type="common">Italian ryegrass</name>
    <name type="synonym">Lolium perenne subsp. multiflorum</name>
    <dbReference type="NCBI Taxonomy" id="4521"/>
    <lineage>
        <taxon>Eukaryota</taxon>
        <taxon>Viridiplantae</taxon>
        <taxon>Streptophyta</taxon>
        <taxon>Embryophyta</taxon>
        <taxon>Tracheophyta</taxon>
        <taxon>Spermatophyta</taxon>
        <taxon>Magnoliopsida</taxon>
        <taxon>Liliopsida</taxon>
        <taxon>Poales</taxon>
        <taxon>Poaceae</taxon>
        <taxon>BOP clade</taxon>
        <taxon>Pooideae</taxon>
        <taxon>Poodae</taxon>
        <taxon>Poeae</taxon>
        <taxon>Poeae Chloroplast Group 2 (Poeae type)</taxon>
        <taxon>Loliodinae</taxon>
        <taxon>Loliinae</taxon>
        <taxon>Lolium</taxon>
    </lineage>
</organism>
<dbReference type="GO" id="GO:0006508">
    <property type="term" value="P:proteolysis"/>
    <property type="evidence" value="ECO:0007669"/>
    <property type="project" value="UniProtKB-KW"/>
</dbReference>
<feature type="compositionally biased region" description="Basic and acidic residues" evidence="4">
    <location>
        <begin position="1"/>
        <end position="40"/>
    </location>
</feature>
<accession>A0AAD8S8U7</accession>
<feature type="compositionally biased region" description="Basic and acidic residues" evidence="4">
    <location>
        <begin position="50"/>
        <end position="65"/>
    </location>
</feature>
<feature type="region of interest" description="Disordered" evidence="4">
    <location>
        <begin position="1551"/>
        <end position="1570"/>
    </location>
</feature>
<keyword evidence="3" id="KW-0378">Hydrolase</keyword>
<feature type="compositionally biased region" description="Pro residues" evidence="4">
    <location>
        <begin position="587"/>
        <end position="597"/>
    </location>
</feature>
<dbReference type="InterPro" id="IPR025452">
    <property type="entry name" value="DUF4218"/>
</dbReference>